<sequence length="155" mass="16253">MTIAQRTLRPLSVALLTGVLGIPAPALGQGSSVERITSLTPLTAPEFVSASDFGLQSFQWGETAPQEGADRDQTSAAPAPSLRLDFAPAAPIWAGLPTTAGRSHYEGYAVNTAHMAPPKWQAPSLRRRRSVGLDASARQAIVAGVLALGYCGFKQ</sequence>
<dbReference type="EMBL" id="JACIJS010000001">
    <property type="protein sequence ID" value="MBB5514536.1"/>
    <property type="molecule type" value="Genomic_DNA"/>
</dbReference>
<evidence type="ECO:0000313" key="1">
    <source>
        <dbReference type="EMBL" id="MBB5514536.1"/>
    </source>
</evidence>
<protein>
    <submittedName>
        <fullName evidence="1">Uncharacterized protein</fullName>
    </submittedName>
</protein>
<organism evidence="1 2">
    <name type="scientific">Rubricella aquisinus</name>
    <dbReference type="NCBI Taxonomy" id="2028108"/>
    <lineage>
        <taxon>Bacteria</taxon>
        <taxon>Pseudomonadati</taxon>
        <taxon>Pseudomonadota</taxon>
        <taxon>Alphaproteobacteria</taxon>
        <taxon>Rhodobacterales</taxon>
        <taxon>Paracoccaceae</taxon>
        <taxon>Rubricella</taxon>
    </lineage>
</organism>
<proteinExistence type="predicted"/>
<comment type="caution">
    <text evidence="1">The sequence shown here is derived from an EMBL/GenBank/DDBJ whole genome shotgun (WGS) entry which is preliminary data.</text>
</comment>
<accession>A0A840WXY5</accession>
<reference evidence="1 2" key="1">
    <citation type="submission" date="2020-08" db="EMBL/GenBank/DDBJ databases">
        <title>Genomic Encyclopedia of Type Strains, Phase IV (KMG-IV): sequencing the most valuable type-strain genomes for metagenomic binning, comparative biology and taxonomic classification.</title>
        <authorList>
            <person name="Goeker M."/>
        </authorList>
    </citation>
    <scope>NUCLEOTIDE SEQUENCE [LARGE SCALE GENOMIC DNA]</scope>
    <source>
        <strain evidence="1 2">DSM 103377</strain>
    </source>
</reference>
<gene>
    <name evidence="1" type="ORF">FHS89_000534</name>
</gene>
<dbReference type="Proteomes" id="UP000553766">
    <property type="component" value="Unassembled WGS sequence"/>
</dbReference>
<dbReference type="AlphaFoldDB" id="A0A840WXY5"/>
<evidence type="ECO:0000313" key="2">
    <source>
        <dbReference type="Proteomes" id="UP000553766"/>
    </source>
</evidence>
<keyword evidence="2" id="KW-1185">Reference proteome</keyword>
<dbReference type="RefSeq" id="WP_184008192.1">
    <property type="nucleotide sequence ID" value="NZ_JACIJS010000001.1"/>
</dbReference>
<name>A0A840WXY5_9RHOB</name>